<dbReference type="PROSITE" id="PS51257">
    <property type="entry name" value="PROKAR_LIPOPROTEIN"/>
    <property type="match status" value="1"/>
</dbReference>
<sequence length="275" mass="31253">MRAINKTLILTGLSIVFITSIACKKSKAVKQEPIEEKPAVTDYRPAHIIKDYNLFWQDEFNGSTLDLTKWKYRAEGSVRQHATVSRNTISLDGKGNLLIKVTKDESGKYYVGQTTTDGLFSTRYGYFECRAKMNSSIGPHVAFWLQSNTMGTTTNDPANNGVEIDIFEYHRKTPDKINHNLHWDGYGTAHKTKETVVAAKNIDDGQFHTFALEWTETQYVFYVDGIETWRTTEAISKIPEYIILSTELTGYGGTPSLGTYPDQITFDYVRVYKPK</sequence>
<dbReference type="Pfam" id="PF00722">
    <property type="entry name" value="Glyco_hydro_16"/>
    <property type="match status" value="1"/>
</dbReference>
<dbReference type="CDD" id="cd00413">
    <property type="entry name" value="Glyco_hydrolase_16"/>
    <property type="match status" value="1"/>
</dbReference>
<keyword evidence="3" id="KW-0378">Hydrolase</keyword>
<organism evidence="3 4">
    <name type="scientific">Pedobacter frigoris</name>
    <dbReference type="NCBI Taxonomy" id="2571272"/>
    <lineage>
        <taxon>Bacteria</taxon>
        <taxon>Pseudomonadati</taxon>
        <taxon>Bacteroidota</taxon>
        <taxon>Sphingobacteriia</taxon>
        <taxon>Sphingobacteriales</taxon>
        <taxon>Sphingobacteriaceae</taxon>
        <taxon>Pedobacter</taxon>
    </lineage>
</organism>
<dbReference type="PANTHER" id="PTHR10963:SF55">
    <property type="entry name" value="GLYCOSIDE HYDROLASE FAMILY 16 PROTEIN"/>
    <property type="match status" value="1"/>
</dbReference>
<dbReference type="GO" id="GO:0004553">
    <property type="term" value="F:hydrolase activity, hydrolyzing O-glycosyl compounds"/>
    <property type="evidence" value="ECO:0007669"/>
    <property type="project" value="InterPro"/>
</dbReference>
<dbReference type="InterPro" id="IPR000757">
    <property type="entry name" value="Beta-glucanase-like"/>
</dbReference>
<dbReference type="InterPro" id="IPR050546">
    <property type="entry name" value="Glycosyl_Hydrlase_16"/>
</dbReference>
<dbReference type="Proteomes" id="UP000307244">
    <property type="component" value="Unassembled WGS sequence"/>
</dbReference>
<dbReference type="EMBL" id="SWBQ01000002">
    <property type="protein sequence ID" value="TKC07096.1"/>
    <property type="molecule type" value="Genomic_DNA"/>
</dbReference>
<gene>
    <name evidence="3" type="ORF">FA047_07505</name>
</gene>
<dbReference type="Gene3D" id="2.60.120.200">
    <property type="match status" value="1"/>
</dbReference>
<dbReference type="GO" id="GO:0005975">
    <property type="term" value="P:carbohydrate metabolic process"/>
    <property type="evidence" value="ECO:0007669"/>
    <property type="project" value="InterPro"/>
</dbReference>
<comment type="caution">
    <text evidence="3">The sequence shown here is derived from an EMBL/GenBank/DDBJ whole genome shotgun (WGS) entry which is preliminary data.</text>
</comment>
<evidence type="ECO:0000313" key="3">
    <source>
        <dbReference type="EMBL" id="TKC07096.1"/>
    </source>
</evidence>
<protein>
    <submittedName>
        <fullName evidence="3">Glycosyl hydrolase family protein</fullName>
    </submittedName>
</protein>
<evidence type="ECO:0000313" key="4">
    <source>
        <dbReference type="Proteomes" id="UP000307244"/>
    </source>
</evidence>
<reference evidence="3 4" key="1">
    <citation type="submission" date="2019-04" db="EMBL/GenBank/DDBJ databases">
        <title>Pedobacter sp. RP-3-15 sp. nov., isolated from Arctic soil.</title>
        <authorList>
            <person name="Dahal R.H."/>
            <person name="Kim D.-U."/>
        </authorList>
    </citation>
    <scope>NUCLEOTIDE SEQUENCE [LARGE SCALE GENOMIC DNA]</scope>
    <source>
        <strain evidence="3 4">RP-3-15</strain>
    </source>
</reference>
<dbReference type="PANTHER" id="PTHR10963">
    <property type="entry name" value="GLYCOSYL HYDROLASE-RELATED"/>
    <property type="match status" value="1"/>
</dbReference>
<feature type="domain" description="GH16" evidence="2">
    <location>
        <begin position="49"/>
        <end position="275"/>
    </location>
</feature>
<dbReference type="OrthoDB" id="1421570at2"/>
<comment type="similarity">
    <text evidence="1">Belongs to the glycosyl hydrolase 16 family.</text>
</comment>
<proteinExistence type="inferred from homology"/>
<accession>A0A4U1CKD6</accession>
<dbReference type="PROSITE" id="PS51762">
    <property type="entry name" value="GH16_2"/>
    <property type="match status" value="1"/>
</dbReference>
<name>A0A4U1CKD6_9SPHI</name>
<dbReference type="RefSeq" id="WP_136835364.1">
    <property type="nucleotide sequence ID" value="NZ_SWBQ01000002.1"/>
</dbReference>
<evidence type="ECO:0000259" key="2">
    <source>
        <dbReference type="PROSITE" id="PS51762"/>
    </source>
</evidence>
<dbReference type="AlphaFoldDB" id="A0A4U1CKD6"/>
<keyword evidence="4" id="KW-1185">Reference proteome</keyword>
<dbReference type="InterPro" id="IPR013320">
    <property type="entry name" value="ConA-like_dom_sf"/>
</dbReference>
<evidence type="ECO:0000256" key="1">
    <source>
        <dbReference type="ARBA" id="ARBA00006865"/>
    </source>
</evidence>
<dbReference type="SUPFAM" id="SSF49899">
    <property type="entry name" value="Concanavalin A-like lectins/glucanases"/>
    <property type="match status" value="1"/>
</dbReference>